<dbReference type="AlphaFoldDB" id="A0A2M7SWY9"/>
<comment type="caution">
    <text evidence="1">The sequence shown here is derived from an EMBL/GenBank/DDBJ whole genome shotgun (WGS) entry which is preliminary data.</text>
</comment>
<protein>
    <submittedName>
        <fullName evidence="1">Uncharacterized protein</fullName>
    </submittedName>
</protein>
<dbReference type="Proteomes" id="UP000231332">
    <property type="component" value="Unassembled WGS sequence"/>
</dbReference>
<accession>A0A2M7SWY9</accession>
<gene>
    <name evidence="1" type="ORF">COY45_01065</name>
</gene>
<sequence>MKTNTKETQTLGPIDRILEIIFDQNTPEIKTLVTHRFPDDDGWLCFWIAKKFIPKTVNAKLVFVNAGETLPGLEDNPSVLHFDTGKGKYDQHGKNLKRTCSAAILAEKLGILDNPGLRPLLEMATAVDSAEKLPDRDLHFLIEGYPRLYQNGNINWEKVQERIFEDFEVIYGQETQRVEGRKNLELFAERTTLSNGLKVTSILWHPELREAAFEDGAAVVIWTLTRGGKRFYTGIQRNRNYSKLRLDGVAAALRHAEAGARGIDVRGKDLLYIDRQGPVTSWYLHDSLTLILNGSRSWRPKDDEYTKLVPRQIIGIVHRTLSFISREVVSQWKK</sequence>
<reference evidence="2" key="1">
    <citation type="submission" date="2017-09" db="EMBL/GenBank/DDBJ databases">
        <title>Depth-based differentiation of microbial function through sediment-hosted aquifers and enrichment of novel symbionts in the deep terrestrial subsurface.</title>
        <authorList>
            <person name="Probst A.J."/>
            <person name="Ladd B."/>
            <person name="Jarett J.K."/>
            <person name="Geller-Mcgrath D.E."/>
            <person name="Sieber C.M.K."/>
            <person name="Emerson J.B."/>
            <person name="Anantharaman K."/>
            <person name="Thomas B.C."/>
            <person name="Malmstrom R."/>
            <person name="Stieglmeier M."/>
            <person name="Klingl A."/>
            <person name="Woyke T."/>
            <person name="Ryan C.M."/>
            <person name="Banfield J.F."/>
        </authorList>
    </citation>
    <scope>NUCLEOTIDE SEQUENCE [LARGE SCALE GENOMIC DNA]</scope>
</reference>
<dbReference type="EMBL" id="PFMY01000053">
    <property type="protein sequence ID" value="PIZ27700.1"/>
    <property type="molecule type" value="Genomic_DNA"/>
</dbReference>
<organism evidence="1 2">
    <name type="scientific">Candidatus Berkelbacteria bacterium CG_4_10_14_0_8_um_filter_42_34</name>
    <dbReference type="NCBI Taxonomy" id="1974502"/>
    <lineage>
        <taxon>Bacteria</taxon>
        <taxon>Candidatus Berkelbacteria</taxon>
    </lineage>
</organism>
<name>A0A2M7SWY9_9BACT</name>
<evidence type="ECO:0000313" key="1">
    <source>
        <dbReference type="EMBL" id="PIZ27700.1"/>
    </source>
</evidence>
<proteinExistence type="predicted"/>
<evidence type="ECO:0000313" key="2">
    <source>
        <dbReference type="Proteomes" id="UP000231332"/>
    </source>
</evidence>